<dbReference type="GO" id="GO:0016616">
    <property type="term" value="F:oxidoreductase activity, acting on the CH-OH group of donors, NAD or NADP as acceptor"/>
    <property type="evidence" value="ECO:0007669"/>
    <property type="project" value="TreeGrafter"/>
</dbReference>
<protein>
    <submittedName>
        <fullName evidence="2">SDR family oxidoreductase</fullName>
    </submittedName>
</protein>
<comment type="similarity">
    <text evidence="1">Belongs to the short-chain dehydrogenases/reductases (SDR) family.</text>
</comment>
<evidence type="ECO:0000313" key="2">
    <source>
        <dbReference type="EMBL" id="MQT14122.1"/>
    </source>
</evidence>
<comment type="caution">
    <text evidence="2">The sequence shown here is derived from an EMBL/GenBank/DDBJ whole genome shotgun (WGS) entry which is preliminary data.</text>
</comment>
<accession>A0A6A7Y902</accession>
<name>A0A6A7Y902_9HYPH</name>
<evidence type="ECO:0000313" key="3">
    <source>
        <dbReference type="Proteomes" id="UP000332515"/>
    </source>
</evidence>
<evidence type="ECO:0000256" key="1">
    <source>
        <dbReference type="ARBA" id="ARBA00006484"/>
    </source>
</evidence>
<dbReference type="InterPro" id="IPR002347">
    <property type="entry name" value="SDR_fam"/>
</dbReference>
<keyword evidence="3" id="KW-1185">Reference proteome</keyword>
<dbReference type="Proteomes" id="UP000332515">
    <property type="component" value="Unassembled WGS sequence"/>
</dbReference>
<dbReference type="PRINTS" id="PR00081">
    <property type="entry name" value="GDHRDH"/>
</dbReference>
<proteinExistence type="inferred from homology"/>
<dbReference type="PANTHER" id="PTHR42760">
    <property type="entry name" value="SHORT-CHAIN DEHYDROGENASES/REDUCTASES FAMILY MEMBER"/>
    <property type="match status" value="1"/>
</dbReference>
<dbReference type="PROSITE" id="PS00061">
    <property type="entry name" value="ADH_SHORT"/>
    <property type="match status" value="1"/>
</dbReference>
<dbReference type="PRINTS" id="PR00080">
    <property type="entry name" value="SDRFAMILY"/>
</dbReference>
<dbReference type="EMBL" id="VWNA01000001">
    <property type="protein sequence ID" value="MQT14122.1"/>
    <property type="molecule type" value="Genomic_DNA"/>
</dbReference>
<dbReference type="InterPro" id="IPR036291">
    <property type="entry name" value="NAD(P)-bd_dom_sf"/>
</dbReference>
<organism evidence="2 3">
    <name type="scientific">Segnochrobactrum spirostomi</name>
    <dbReference type="NCBI Taxonomy" id="2608987"/>
    <lineage>
        <taxon>Bacteria</taxon>
        <taxon>Pseudomonadati</taxon>
        <taxon>Pseudomonadota</taxon>
        <taxon>Alphaproteobacteria</taxon>
        <taxon>Hyphomicrobiales</taxon>
        <taxon>Segnochrobactraceae</taxon>
        <taxon>Segnochrobactrum</taxon>
    </lineage>
</organism>
<reference evidence="2 3" key="1">
    <citation type="submission" date="2019-09" db="EMBL/GenBank/DDBJ databases">
        <title>Segnochrobactrum spirostomi gen. nov., sp. nov., isolated from the ciliate Spirostomum cf. yagiui and description of a novel family, Segnochrobactraceae fam. nov. within the order Rhizobiales of the class Alphaproteobacteria.</title>
        <authorList>
            <person name="Akter S."/>
            <person name="Shazib S.U.A."/>
            <person name="Shin M.K."/>
        </authorList>
    </citation>
    <scope>NUCLEOTIDE SEQUENCE [LARGE SCALE GENOMIC DNA]</scope>
    <source>
        <strain evidence="2 3">Sp-1</strain>
    </source>
</reference>
<dbReference type="AlphaFoldDB" id="A0A6A7Y902"/>
<dbReference type="GO" id="GO:0030497">
    <property type="term" value="P:fatty acid elongation"/>
    <property type="evidence" value="ECO:0007669"/>
    <property type="project" value="TreeGrafter"/>
</dbReference>
<dbReference type="FunFam" id="3.40.50.720:FF:000084">
    <property type="entry name" value="Short-chain dehydrogenase reductase"/>
    <property type="match status" value="1"/>
</dbReference>
<gene>
    <name evidence="2" type="ORF">F0357_16025</name>
</gene>
<dbReference type="SUPFAM" id="SSF51735">
    <property type="entry name" value="NAD(P)-binding Rossmann-fold domains"/>
    <property type="match status" value="1"/>
</dbReference>
<dbReference type="Pfam" id="PF13561">
    <property type="entry name" value="adh_short_C2"/>
    <property type="match status" value="1"/>
</dbReference>
<sequence>MPLLLVVPGGALRPSDRACSEIAADDDCFPLSFGLDGRAVLITGAGGGIGRALVAAFAAAGARVSGADRSADLMTDLALEHRLSFDLTDAAAARDAVAALEKAGAAPDVLISNAGFTRGETLGDVDADVFASELATNLTGAFHIAAPAIESMARRGGGAVVFISSVNALAHYGNPAYSAAKAGLVAYARAVAVERGVAGVRANVVCPGSVRTAAWDHRLEKAPDLLDRVLPHYPLGRMVVPEEVAKAALFLASDLASGITGTVLPVDAGLTAGNLRFVRDVIQGA</sequence>
<dbReference type="PANTHER" id="PTHR42760:SF135">
    <property type="entry name" value="BLL7886 PROTEIN"/>
    <property type="match status" value="1"/>
</dbReference>
<dbReference type="Gene3D" id="3.40.50.720">
    <property type="entry name" value="NAD(P)-binding Rossmann-like Domain"/>
    <property type="match status" value="1"/>
</dbReference>
<dbReference type="InterPro" id="IPR020904">
    <property type="entry name" value="Sc_DH/Rdtase_CS"/>
</dbReference>